<name>A0A1F2P8Z9_9EURY</name>
<dbReference type="Proteomes" id="UP000186940">
    <property type="component" value="Unassembled WGS sequence"/>
</dbReference>
<proteinExistence type="predicted"/>
<organism evidence="1 2">
    <name type="scientific">Candidatus Syntropharchaeum caldarium</name>
    <dbReference type="NCBI Taxonomy" id="1838285"/>
    <lineage>
        <taxon>Archaea</taxon>
        <taxon>Methanobacteriati</taxon>
        <taxon>Methanobacteriota</taxon>
        <taxon>Stenosarchaea group</taxon>
        <taxon>Methanomicrobia</taxon>
        <taxon>Methanosarcinales</taxon>
        <taxon>ANME-2 cluster</taxon>
        <taxon>Candidatus Syntropharchaeum</taxon>
    </lineage>
</organism>
<dbReference type="InterPro" id="IPR007417">
    <property type="entry name" value="DUF473"/>
</dbReference>
<sequence>MDELGRGERTMTKYLTLSGMRRSVMEELARDRLKTMQITSPHNFFAIMKLNTGDLVFLTDESPEDVNRKTQGIVAQVRSRQISMQRFYHVDASGSEEREVLSARLQLEKKFVAIVKVVEHGDLGMPMIVEAERVLSYHAL</sequence>
<evidence type="ECO:0000313" key="1">
    <source>
        <dbReference type="EMBL" id="OFV67564.1"/>
    </source>
</evidence>
<evidence type="ECO:0000313" key="2">
    <source>
        <dbReference type="Proteomes" id="UP000186940"/>
    </source>
</evidence>
<reference evidence="1" key="1">
    <citation type="submission" date="2016-05" db="EMBL/GenBank/DDBJ databases">
        <title>Microbial consortia oxidize butane by reversing methanogenesis.</title>
        <authorList>
            <person name="Laso-Perez R."/>
            <person name="Richter M."/>
            <person name="Wegener G."/>
            <person name="Musat F."/>
        </authorList>
    </citation>
    <scope>NUCLEOTIDE SEQUENCE [LARGE SCALE GENOMIC DNA]</scope>
    <source>
        <strain evidence="1">BOX2</strain>
    </source>
</reference>
<dbReference type="STRING" id="1838285.SCAL_001482"/>
<keyword evidence="2" id="KW-1185">Reference proteome</keyword>
<comment type="caution">
    <text evidence="1">The sequence shown here is derived from an EMBL/GenBank/DDBJ whole genome shotgun (WGS) entry which is preliminary data.</text>
</comment>
<dbReference type="EMBL" id="LYOS01000004">
    <property type="protein sequence ID" value="OFV67564.1"/>
    <property type="molecule type" value="Genomic_DNA"/>
</dbReference>
<dbReference type="AlphaFoldDB" id="A0A1F2P8Z9"/>
<protein>
    <submittedName>
        <fullName evidence="1">Protein containing DUF473</fullName>
    </submittedName>
</protein>
<accession>A0A1F2P8Z9</accession>
<dbReference type="Pfam" id="PF04322">
    <property type="entry name" value="DUF473"/>
    <property type="match status" value="1"/>
</dbReference>
<gene>
    <name evidence="1" type="ORF">SCAL_001482</name>
</gene>